<dbReference type="InParanoid" id="A0A369JSG1"/>
<organism evidence="1 2">
    <name type="scientific">Hypsizygus marmoreus</name>
    <name type="common">White beech mushroom</name>
    <name type="synonym">Agaricus marmoreus</name>
    <dbReference type="NCBI Taxonomy" id="39966"/>
    <lineage>
        <taxon>Eukaryota</taxon>
        <taxon>Fungi</taxon>
        <taxon>Dikarya</taxon>
        <taxon>Basidiomycota</taxon>
        <taxon>Agaricomycotina</taxon>
        <taxon>Agaricomycetes</taxon>
        <taxon>Agaricomycetidae</taxon>
        <taxon>Agaricales</taxon>
        <taxon>Tricholomatineae</taxon>
        <taxon>Lyophyllaceae</taxon>
        <taxon>Hypsizygus</taxon>
    </lineage>
</organism>
<reference evidence="1" key="1">
    <citation type="submission" date="2018-04" db="EMBL/GenBank/DDBJ databases">
        <title>Whole genome sequencing of Hypsizygus marmoreus.</title>
        <authorList>
            <person name="Choi I.-G."/>
            <person name="Min B."/>
            <person name="Kim J.-G."/>
            <person name="Kim S."/>
            <person name="Oh Y.-L."/>
            <person name="Kong W.-S."/>
            <person name="Park H."/>
            <person name="Jeong J."/>
            <person name="Song E.-S."/>
        </authorList>
    </citation>
    <scope>NUCLEOTIDE SEQUENCE [LARGE SCALE GENOMIC DNA]</scope>
    <source>
        <strain evidence="1">51987-8</strain>
    </source>
</reference>
<protein>
    <submittedName>
        <fullName evidence="1">Uncharacterized protein</fullName>
    </submittedName>
</protein>
<dbReference type="EMBL" id="LUEZ02000045">
    <property type="protein sequence ID" value="RDB24272.1"/>
    <property type="molecule type" value="Genomic_DNA"/>
</dbReference>
<dbReference type="Proteomes" id="UP000076154">
    <property type="component" value="Unassembled WGS sequence"/>
</dbReference>
<evidence type="ECO:0000313" key="1">
    <source>
        <dbReference type="EMBL" id="RDB24272.1"/>
    </source>
</evidence>
<sequence length="122" mass="14129">MSSEPQPQRNVSWPANWRLCSDEDNFQYRGMRRTHPAAAIAEEDQWKIMEALRLSSPNTPSIVGKCLFTPGDEPDAEPMPVIELSVRCSKDIEMAPATHFPVHVYFYDPDCRRPEDADRFWF</sequence>
<evidence type="ECO:0000313" key="2">
    <source>
        <dbReference type="Proteomes" id="UP000076154"/>
    </source>
</evidence>
<gene>
    <name evidence="1" type="ORF">Hypma_008555</name>
</gene>
<dbReference type="AlphaFoldDB" id="A0A369JSG1"/>
<comment type="caution">
    <text evidence="1">The sequence shown here is derived from an EMBL/GenBank/DDBJ whole genome shotgun (WGS) entry which is preliminary data.</text>
</comment>
<name>A0A369JSG1_HYPMA</name>
<proteinExistence type="predicted"/>
<accession>A0A369JSG1</accession>
<keyword evidence="2" id="KW-1185">Reference proteome</keyword>